<evidence type="ECO:0000256" key="3">
    <source>
        <dbReference type="SAM" id="SignalP"/>
    </source>
</evidence>
<dbReference type="GO" id="GO:0004252">
    <property type="term" value="F:serine-type endopeptidase activity"/>
    <property type="evidence" value="ECO:0007669"/>
    <property type="project" value="TreeGrafter"/>
</dbReference>
<evidence type="ECO:0000313" key="6">
    <source>
        <dbReference type="Proteomes" id="UP000245802"/>
    </source>
</evidence>
<name>A0A2Z3GV72_9BACT</name>
<protein>
    <submittedName>
        <fullName evidence="5">S9 family peptidase</fullName>
    </submittedName>
</protein>
<evidence type="ECO:0000259" key="4">
    <source>
        <dbReference type="Pfam" id="PF00326"/>
    </source>
</evidence>
<dbReference type="InterPro" id="IPR011042">
    <property type="entry name" value="6-blade_b-propeller_TolB-like"/>
</dbReference>
<dbReference type="GO" id="GO:0006508">
    <property type="term" value="P:proteolysis"/>
    <property type="evidence" value="ECO:0007669"/>
    <property type="project" value="InterPro"/>
</dbReference>
<dbReference type="SUPFAM" id="SSF82171">
    <property type="entry name" value="DPP6 N-terminal domain-like"/>
    <property type="match status" value="1"/>
</dbReference>
<dbReference type="RefSeq" id="WP_010049388.1">
    <property type="nucleotide sequence ID" value="NZ_CP025958.1"/>
</dbReference>
<keyword evidence="1" id="KW-0378">Hydrolase</keyword>
<keyword evidence="2" id="KW-0645">Protease</keyword>
<feature type="signal peptide" evidence="3">
    <location>
        <begin position="1"/>
        <end position="19"/>
    </location>
</feature>
<feature type="chain" id="PRO_5016298929" evidence="3">
    <location>
        <begin position="20"/>
        <end position="679"/>
    </location>
</feature>
<dbReference type="InterPro" id="IPR001375">
    <property type="entry name" value="Peptidase_S9_cat"/>
</dbReference>
<dbReference type="InterPro" id="IPR029058">
    <property type="entry name" value="AB_hydrolase_fold"/>
</dbReference>
<proteinExistence type="predicted"/>
<dbReference type="Pfam" id="PF00326">
    <property type="entry name" value="Peptidase_S9"/>
    <property type="match status" value="1"/>
</dbReference>
<dbReference type="InterPro" id="IPR011659">
    <property type="entry name" value="WD40"/>
</dbReference>
<dbReference type="Pfam" id="PF07676">
    <property type="entry name" value="PD40"/>
    <property type="match status" value="1"/>
</dbReference>
<evidence type="ECO:0000256" key="1">
    <source>
        <dbReference type="ARBA" id="ARBA00022801"/>
    </source>
</evidence>
<dbReference type="SUPFAM" id="SSF53474">
    <property type="entry name" value="alpha/beta-Hydrolases"/>
    <property type="match status" value="1"/>
</dbReference>
<dbReference type="PANTHER" id="PTHR42776:SF27">
    <property type="entry name" value="DIPEPTIDYL PEPTIDASE FAMILY MEMBER 6"/>
    <property type="match status" value="1"/>
</dbReference>
<gene>
    <name evidence="5" type="ORF">C1280_02290</name>
</gene>
<organism evidence="5 6">
    <name type="scientific">Gemmata obscuriglobus</name>
    <dbReference type="NCBI Taxonomy" id="114"/>
    <lineage>
        <taxon>Bacteria</taxon>
        <taxon>Pseudomonadati</taxon>
        <taxon>Planctomycetota</taxon>
        <taxon>Planctomycetia</taxon>
        <taxon>Gemmatales</taxon>
        <taxon>Gemmataceae</taxon>
        <taxon>Gemmata</taxon>
    </lineage>
</organism>
<evidence type="ECO:0000256" key="2">
    <source>
        <dbReference type="ARBA" id="ARBA00022825"/>
    </source>
</evidence>
<reference evidence="5 6" key="1">
    <citation type="submission" date="2018-01" db="EMBL/GenBank/DDBJ databases">
        <title>G. obscuriglobus.</title>
        <authorList>
            <person name="Franke J."/>
            <person name="Blomberg W."/>
            <person name="Selmecki A."/>
        </authorList>
    </citation>
    <scope>NUCLEOTIDE SEQUENCE [LARGE SCALE GENOMIC DNA]</scope>
    <source>
        <strain evidence="5 6">DSM 5831</strain>
    </source>
</reference>
<dbReference type="Proteomes" id="UP000245802">
    <property type="component" value="Chromosome"/>
</dbReference>
<dbReference type="PANTHER" id="PTHR42776">
    <property type="entry name" value="SERINE PEPTIDASE S9 FAMILY MEMBER"/>
    <property type="match status" value="1"/>
</dbReference>
<sequence length="679" mass="74508">MRRVLALCLFVVAVGNLSAAPERTHDITPADYAGVNTITEIALSPDGKQVAYTLATWDKKGDRRSTELWVVDTDGKGKPKQLTTDRANDRHPKWSADGKAVYALANRKGKAQVWKVPLDGAPEAVTSAKGGVIGYDYAPKADAVFYTVDDTVTDKGDFLELREKFAKIEYGHNKRTVSKLLRIDPKEEPREVLANGRYIREFAVTTDGKRVAMVSALDDTVIRSEGESRVDVWEDGKVTTPPTDVYRAKAASPYAWLEGLAWNPAGTRFAFCAIHDAYPAEIIIGEWGEGKWTTGRMNRTKLVGPERSEGWVHVHGYGSPLQWTGNDALSYLQERAGQVNVRTYVLKDGATHVPPPDYQESTVEYAVHFATAPLRAVIAGSQNGLPVLKVQAKATGELETLVDPNPHTANWKFPSVKHIAWKAPDGTEVGGPLELPYGWKKGDKPLPLVVAIHGGPTTSSPNDLRFDPHNGRLYFAAAGYAVLCPNYRGSTGYGDKFVTDLIGNENDVDVKDIIAGIEHLIKEGVADPERVAVMGWSNGGYLTNCLITLKDPPVKIKAASSGAGILDTVAEWGFNDEPAYPVVFKKGTPWEQPGIYKKTSPIYGLGNVTTPTLIHVGGNDDRCPPGHSRMLYRALKEYKNVPTQLCVYPNQPHGLGALSFRTAKMEWDLAWFDKYLNKK</sequence>
<keyword evidence="2" id="KW-0720">Serine protease</keyword>
<accession>A0A2Z3GV72</accession>
<keyword evidence="6" id="KW-1185">Reference proteome</keyword>
<feature type="domain" description="Peptidase S9 prolyl oligopeptidase catalytic" evidence="4">
    <location>
        <begin position="474"/>
        <end position="678"/>
    </location>
</feature>
<evidence type="ECO:0000313" key="5">
    <source>
        <dbReference type="EMBL" id="AWM35952.1"/>
    </source>
</evidence>
<dbReference type="EMBL" id="CP025958">
    <property type="protein sequence ID" value="AWM35952.1"/>
    <property type="molecule type" value="Genomic_DNA"/>
</dbReference>
<dbReference type="Gene3D" id="3.40.50.1820">
    <property type="entry name" value="alpha/beta hydrolase"/>
    <property type="match status" value="1"/>
</dbReference>
<dbReference type="KEGG" id="gog:C1280_02290"/>
<dbReference type="AlphaFoldDB" id="A0A2Z3GV72"/>
<keyword evidence="3" id="KW-0732">Signal</keyword>
<dbReference type="Gene3D" id="2.120.10.30">
    <property type="entry name" value="TolB, C-terminal domain"/>
    <property type="match status" value="1"/>
</dbReference>
<dbReference type="OrthoDB" id="269409at2"/>